<dbReference type="AlphaFoldDB" id="A0A059AKG4"/>
<keyword evidence="1" id="KW-1133">Transmembrane helix</keyword>
<keyword evidence="1" id="KW-0812">Transmembrane</keyword>
<dbReference type="InParanoid" id="A0A059AKG4"/>
<dbReference type="Gramene" id="KCW53895">
    <property type="protein sequence ID" value="KCW53895"/>
    <property type="gene ID" value="EUGRSUZ_J03107"/>
</dbReference>
<evidence type="ECO:0000313" key="2">
    <source>
        <dbReference type="EMBL" id="KCW53895.1"/>
    </source>
</evidence>
<dbReference type="EMBL" id="KK198762">
    <property type="protein sequence ID" value="KCW53895.1"/>
    <property type="molecule type" value="Genomic_DNA"/>
</dbReference>
<proteinExistence type="predicted"/>
<accession>A0A059AKG4</accession>
<evidence type="ECO:0000256" key="1">
    <source>
        <dbReference type="SAM" id="Phobius"/>
    </source>
</evidence>
<reference evidence="2" key="1">
    <citation type="submission" date="2013-07" db="EMBL/GenBank/DDBJ databases">
        <title>The genome of Eucalyptus grandis.</title>
        <authorList>
            <person name="Schmutz J."/>
            <person name="Hayes R."/>
            <person name="Myburg A."/>
            <person name="Tuskan G."/>
            <person name="Grattapaglia D."/>
            <person name="Rokhsar D.S."/>
        </authorList>
    </citation>
    <scope>NUCLEOTIDE SEQUENCE</scope>
    <source>
        <tissue evidence="2">Leaf extractions</tissue>
    </source>
</reference>
<protein>
    <submittedName>
        <fullName evidence="2">Uncharacterized protein</fullName>
    </submittedName>
</protein>
<name>A0A059AKG4_EUCGR</name>
<keyword evidence="1" id="KW-0472">Membrane</keyword>
<sequence>MGNNYNFGIIIEAIDLTNVSIRKTLKFRPLYKDTELEEVPDVQELSHQSLYGLRFFSCFCKCELIVVHSNKETQECNELWLILNFVHDGIYILLLVIILNFSPP</sequence>
<organism evidence="2">
    <name type="scientific">Eucalyptus grandis</name>
    <name type="common">Flooded gum</name>
    <dbReference type="NCBI Taxonomy" id="71139"/>
    <lineage>
        <taxon>Eukaryota</taxon>
        <taxon>Viridiplantae</taxon>
        <taxon>Streptophyta</taxon>
        <taxon>Embryophyta</taxon>
        <taxon>Tracheophyta</taxon>
        <taxon>Spermatophyta</taxon>
        <taxon>Magnoliopsida</taxon>
        <taxon>eudicotyledons</taxon>
        <taxon>Gunneridae</taxon>
        <taxon>Pentapetalae</taxon>
        <taxon>rosids</taxon>
        <taxon>malvids</taxon>
        <taxon>Myrtales</taxon>
        <taxon>Myrtaceae</taxon>
        <taxon>Myrtoideae</taxon>
        <taxon>Eucalypteae</taxon>
        <taxon>Eucalyptus</taxon>
    </lineage>
</organism>
<feature type="transmembrane region" description="Helical" evidence="1">
    <location>
        <begin position="79"/>
        <end position="101"/>
    </location>
</feature>
<gene>
    <name evidence="2" type="ORF">EUGRSUZ_J03107</name>
</gene>